<keyword evidence="6" id="KW-0325">Glycoprotein</keyword>
<evidence type="ECO:0000256" key="7">
    <source>
        <dbReference type="SAM" id="MobiDB-lite"/>
    </source>
</evidence>
<keyword evidence="8" id="KW-0812">Transmembrane</keyword>
<proteinExistence type="predicted"/>
<sequence length="493" mass="54823">MYVSRLSDILITLCLFWQILVILASNNSANYSPPDSIAISCGSSGELTAPDGRVWIGDSGSESSSSPKINGKPSKSRAIHQPDSVPYKTARVSHPGPYTFLSNFSAADVLGSKQMIREYCVNIDNGGSLTITFSPAQRKRKSDNFYAFVNGIEVVSMPTSLYFTPEGELGAPVVGQKYRFYIDNSTALELVQRLNVGGTSISPAEDSSMFRRWDQDSDYLLETGDDPAANVVTMRYTGTSTCIAPNKVYQTARSIYADTKLSENNLTWKIPVDLGFRYLIRLHCYEFQPKIAEAGKKEFSVVINNQIAEENSDVIQWGGTNGVAVYRDYIVMMEGDKMAGKRHLTITFQPNFESRDKHFHGSLNGLEVFKLSNPDNNLAGSWSVPELRSPTSTPRRKKPLSVYTTDLIATVLICTLTLLNIAVYYLRRVSDSNSGLTNIRSSPSEHRCRQFSIDEIRTSTNNFDPRFHIGSGGYGRVYKGSFDRELHLLQSSD</sequence>
<evidence type="ECO:0000259" key="10">
    <source>
        <dbReference type="Pfam" id="PF12819"/>
    </source>
</evidence>
<gene>
    <name evidence="11" type="ORF">Sradi_4226600</name>
</gene>
<keyword evidence="5" id="KW-0067">ATP-binding</keyword>
<evidence type="ECO:0000256" key="9">
    <source>
        <dbReference type="SAM" id="SignalP"/>
    </source>
</evidence>
<keyword evidence="9" id="KW-0732">Signal</keyword>
<comment type="caution">
    <text evidence="11">The sequence shown here is derived from an EMBL/GenBank/DDBJ whole genome shotgun (WGS) entry which is preliminary data.</text>
</comment>
<dbReference type="Pfam" id="PF12819">
    <property type="entry name" value="Malectin_like"/>
    <property type="match status" value="1"/>
</dbReference>
<organism evidence="11">
    <name type="scientific">Sesamum radiatum</name>
    <name type="common">Black benniseed</name>
    <dbReference type="NCBI Taxonomy" id="300843"/>
    <lineage>
        <taxon>Eukaryota</taxon>
        <taxon>Viridiplantae</taxon>
        <taxon>Streptophyta</taxon>
        <taxon>Embryophyta</taxon>
        <taxon>Tracheophyta</taxon>
        <taxon>Spermatophyta</taxon>
        <taxon>Magnoliopsida</taxon>
        <taxon>eudicotyledons</taxon>
        <taxon>Gunneridae</taxon>
        <taxon>Pentapetalae</taxon>
        <taxon>asterids</taxon>
        <taxon>lamiids</taxon>
        <taxon>Lamiales</taxon>
        <taxon>Pedaliaceae</taxon>
        <taxon>Sesamum</taxon>
    </lineage>
</organism>
<dbReference type="PANTHER" id="PTHR34590:SF5">
    <property type="entry name" value="OS04G0586500 PROTEIN"/>
    <property type="match status" value="1"/>
</dbReference>
<keyword evidence="11" id="KW-0675">Receptor</keyword>
<dbReference type="InterPro" id="IPR024788">
    <property type="entry name" value="Malectin-like_Carb-bd_dom"/>
</dbReference>
<dbReference type="Gene3D" id="2.60.120.430">
    <property type="entry name" value="Galactose-binding lectin"/>
    <property type="match status" value="1"/>
</dbReference>
<evidence type="ECO:0000256" key="1">
    <source>
        <dbReference type="ARBA" id="ARBA00004479"/>
    </source>
</evidence>
<reference evidence="11" key="2">
    <citation type="journal article" date="2024" name="Plant">
        <title>Genomic evolution and insights into agronomic trait innovations of Sesamum species.</title>
        <authorList>
            <person name="Miao H."/>
            <person name="Wang L."/>
            <person name="Qu L."/>
            <person name="Liu H."/>
            <person name="Sun Y."/>
            <person name="Le M."/>
            <person name="Wang Q."/>
            <person name="Wei S."/>
            <person name="Zheng Y."/>
            <person name="Lin W."/>
            <person name="Duan Y."/>
            <person name="Cao H."/>
            <person name="Xiong S."/>
            <person name="Wang X."/>
            <person name="Wei L."/>
            <person name="Li C."/>
            <person name="Ma Q."/>
            <person name="Ju M."/>
            <person name="Zhao R."/>
            <person name="Li G."/>
            <person name="Mu C."/>
            <person name="Tian Q."/>
            <person name="Mei H."/>
            <person name="Zhang T."/>
            <person name="Gao T."/>
            <person name="Zhang H."/>
        </authorList>
    </citation>
    <scope>NUCLEOTIDE SEQUENCE</scope>
    <source>
        <strain evidence="11">G02</strain>
    </source>
</reference>
<comment type="subcellular location">
    <subcellularLocation>
        <location evidence="1">Membrane</location>
        <topology evidence="1">Single-pass type I membrane protein</topology>
    </subcellularLocation>
</comment>
<protein>
    <submittedName>
        <fullName evidence="11">Receptor-like protein kinase FERONIA</fullName>
    </submittedName>
</protein>
<dbReference type="GO" id="GO:0004714">
    <property type="term" value="F:transmembrane receptor protein tyrosine kinase activity"/>
    <property type="evidence" value="ECO:0007669"/>
    <property type="project" value="InterPro"/>
</dbReference>
<accession>A0AAW2P4M9</accession>
<reference evidence="11" key="1">
    <citation type="submission" date="2020-06" db="EMBL/GenBank/DDBJ databases">
        <authorList>
            <person name="Li T."/>
            <person name="Hu X."/>
            <person name="Zhang T."/>
            <person name="Song X."/>
            <person name="Zhang H."/>
            <person name="Dai N."/>
            <person name="Sheng W."/>
            <person name="Hou X."/>
            <person name="Wei L."/>
        </authorList>
    </citation>
    <scope>NUCLEOTIDE SEQUENCE</scope>
    <source>
        <strain evidence="11">G02</strain>
        <tissue evidence="11">Leaf</tissue>
    </source>
</reference>
<dbReference type="Gene3D" id="3.30.200.20">
    <property type="entry name" value="Phosphorylase Kinase, domain 1"/>
    <property type="match status" value="1"/>
</dbReference>
<dbReference type="EMBL" id="JACGWJ010000018">
    <property type="protein sequence ID" value="KAL0350774.1"/>
    <property type="molecule type" value="Genomic_DNA"/>
</dbReference>
<keyword evidence="4" id="KW-0547">Nucleotide-binding</keyword>
<dbReference type="PANTHER" id="PTHR34590">
    <property type="entry name" value="OS03G0124300 PROTEIN-RELATED"/>
    <property type="match status" value="1"/>
</dbReference>
<evidence type="ECO:0000256" key="8">
    <source>
        <dbReference type="SAM" id="Phobius"/>
    </source>
</evidence>
<feature type="domain" description="Malectin-like" evidence="10">
    <location>
        <begin position="112"/>
        <end position="370"/>
    </location>
</feature>
<evidence type="ECO:0000256" key="5">
    <source>
        <dbReference type="ARBA" id="ARBA00022840"/>
    </source>
</evidence>
<keyword evidence="3" id="KW-0808">Transferase</keyword>
<evidence type="ECO:0000313" key="11">
    <source>
        <dbReference type="EMBL" id="KAL0350774.1"/>
    </source>
</evidence>
<feature type="signal peptide" evidence="9">
    <location>
        <begin position="1"/>
        <end position="24"/>
    </location>
</feature>
<dbReference type="AlphaFoldDB" id="A0AAW2P4M9"/>
<evidence type="ECO:0000256" key="6">
    <source>
        <dbReference type="ARBA" id="ARBA00023180"/>
    </source>
</evidence>
<evidence type="ECO:0000256" key="3">
    <source>
        <dbReference type="ARBA" id="ARBA00022679"/>
    </source>
</evidence>
<dbReference type="InterPro" id="IPR045272">
    <property type="entry name" value="ANXUR1/2-like"/>
</dbReference>
<feature type="region of interest" description="Disordered" evidence="7">
    <location>
        <begin position="56"/>
        <end position="85"/>
    </location>
</feature>
<feature type="transmembrane region" description="Helical" evidence="8">
    <location>
        <begin position="407"/>
        <end position="426"/>
    </location>
</feature>
<dbReference type="GO" id="GO:0016020">
    <property type="term" value="C:membrane"/>
    <property type="evidence" value="ECO:0007669"/>
    <property type="project" value="UniProtKB-SubCell"/>
</dbReference>
<dbReference type="GO" id="GO:0004674">
    <property type="term" value="F:protein serine/threonine kinase activity"/>
    <property type="evidence" value="ECO:0007669"/>
    <property type="project" value="UniProtKB-KW"/>
</dbReference>
<feature type="chain" id="PRO_5043777773" evidence="9">
    <location>
        <begin position="25"/>
        <end position="493"/>
    </location>
</feature>
<keyword evidence="8" id="KW-1133">Transmembrane helix</keyword>
<evidence type="ECO:0000256" key="2">
    <source>
        <dbReference type="ARBA" id="ARBA00022527"/>
    </source>
</evidence>
<name>A0AAW2P4M9_SESRA</name>
<keyword evidence="8" id="KW-0472">Membrane</keyword>
<keyword evidence="11" id="KW-0418">Kinase</keyword>
<dbReference type="GO" id="GO:0005524">
    <property type="term" value="F:ATP binding"/>
    <property type="evidence" value="ECO:0007669"/>
    <property type="project" value="UniProtKB-KW"/>
</dbReference>
<evidence type="ECO:0000256" key="4">
    <source>
        <dbReference type="ARBA" id="ARBA00022741"/>
    </source>
</evidence>
<dbReference type="FunFam" id="2.60.120.430:FF:000007">
    <property type="entry name" value="FERONIA receptor-like kinase"/>
    <property type="match status" value="1"/>
</dbReference>
<keyword evidence="2" id="KW-0723">Serine/threonine-protein kinase</keyword>